<keyword evidence="6 17" id="KW-0812">Transmembrane</keyword>
<dbReference type="EMBL" id="BAAALF010000055">
    <property type="protein sequence ID" value="GAA1240968.1"/>
    <property type="molecule type" value="Genomic_DNA"/>
</dbReference>
<comment type="caution">
    <text evidence="18">The sequence shown here is derived from an EMBL/GenBank/DDBJ whole genome shotgun (WGS) entry which is preliminary data.</text>
</comment>
<evidence type="ECO:0000256" key="16">
    <source>
        <dbReference type="ARBA" id="ARBA00047594"/>
    </source>
</evidence>
<gene>
    <name evidence="17" type="primary">uppP</name>
    <name evidence="18" type="ORF">GCM10009665_34760</name>
</gene>
<evidence type="ECO:0000256" key="3">
    <source>
        <dbReference type="ARBA" id="ARBA00012374"/>
    </source>
</evidence>
<dbReference type="PANTHER" id="PTHR30622:SF4">
    <property type="entry name" value="UNDECAPRENYL-DIPHOSPHATASE"/>
    <property type="match status" value="1"/>
</dbReference>
<keyword evidence="5 17" id="KW-1003">Cell membrane</keyword>
<accession>A0ABN1W8V0</accession>
<comment type="similarity">
    <text evidence="2 17">Belongs to the UppP family.</text>
</comment>
<evidence type="ECO:0000313" key="18">
    <source>
        <dbReference type="EMBL" id="GAA1240968.1"/>
    </source>
</evidence>
<evidence type="ECO:0000256" key="12">
    <source>
        <dbReference type="ARBA" id="ARBA00023251"/>
    </source>
</evidence>
<evidence type="ECO:0000256" key="2">
    <source>
        <dbReference type="ARBA" id="ARBA00010621"/>
    </source>
</evidence>
<evidence type="ECO:0000256" key="1">
    <source>
        <dbReference type="ARBA" id="ARBA00004651"/>
    </source>
</evidence>
<feature type="transmembrane region" description="Helical" evidence="17">
    <location>
        <begin position="99"/>
        <end position="117"/>
    </location>
</feature>
<dbReference type="RefSeq" id="WP_344442566.1">
    <property type="nucleotide sequence ID" value="NZ_BAAALF010000055.1"/>
</dbReference>
<comment type="miscellaneous">
    <text evidence="17">Bacitracin is thought to be involved in the inhibition of peptidoglycan synthesis by sequestering undecaprenyl diphosphate, thereby reducing the pool of lipid carrier available.</text>
</comment>
<keyword evidence="11 17" id="KW-0472">Membrane</keyword>
<keyword evidence="10 17" id="KW-1133">Transmembrane helix</keyword>
<dbReference type="PANTHER" id="PTHR30622">
    <property type="entry name" value="UNDECAPRENYL-DIPHOSPHATASE"/>
    <property type="match status" value="1"/>
</dbReference>
<keyword evidence="7 17" id="KW-0378">Hydrolase</keyword>
<organism evidence="18 19">
    <name type="scientific">Kitasatospora nipponensis</name>
    <dbReference type="NCBI Taxonomy" id="258049"/>
    <lineage>
        <taxon>Bacteria</taxon>
        <taxon>Bacillati</taxon>
        <taxon>Actinomycetota</taxon>
        <taxon>Actinomycetes</taxon>
        <taxon>Kitasatosporales</taxon>
        <taxon>Streptomycetaceae</taxon>
        <taxon>Kitasatospora</taxon>
    </lineage>
</organism>
<dbReference type="NCBIfam" id="NF001395">
    <property type="entry name" value="PRK00281.3-1"/>
    <property type="match status" value="1"/>
</dbReference>
<dbReference type="InterPro" id="IPR003824">
    <property type="entry name" value="UppP"/>
</dbReference>
<keyword evidence="13 17" id="KW-0961">Cell wall biogenesis/degradation</keyword>
<sequence>MSLTYPESIGVGLLQGVTELFPVSSLGHSILLPALLGGSIKRDLDMTADQSPYLTVLVGLHLATALALVVYFRKDWVRVIRGLFTSIRERRIETTDQKLAWLLIFGTIPVGVAGLVAEHALRSALGKPLPAAIFLALNGFVLLGADRLRRGGGGRRRAGGQVEHTPGVDPDIESDRRLAKLTFRQGTWIGAAQILALLPGISRSGVTMSTGVLRGLNHEDAARFSFLLATPVILAASALKLPELLKPENAGIRGPLVAGSIAAFAAGYVSVKFLTKYFESRSLTPFAIYCMVAGIGSAIYLGVGA</sequence>
<comment type="subcellular location">
    <subcellularLocation>
        <location evidence="1 17">Cell membrane</location>
        <topology evidence="1 17">Multi-pass membrane protein</topology>
    </subcellularLocation>
</comment>
<feature type="transmembrane region" description="Helical" evidence="17">
    <location>
        <begin position="129"/>
        <end position="148"/>
    </location>
</feature>
<dbReference type="Proteomes" id="UP001500037">
    <property type="component" value="Unassembled WGS sequence"/>
</dbReference>
<feature type="transmembrane region" description="Helical" evidence="17">
    <location>
        <begin position="283"/>
        <end position="303"/>
    </location>
</feature>
<dbReference type="Pfam" id="PF02673">
    <property type="entry name" value="BacA"/>
    <property type="match status" value="1"/>
</dbReference>
<evidence type="ECO:0000256" key="10">
    <source>
        <dbReference type="ARBA" id="ARBA00022989"/>
    </source>
</evidence>
<evidence type="ECO:0000256" key="6">
    <source>
        <dbReference type="ARBA" id="ARBA00022692"/>
    </source>
</evidence>
<protein>
    <recommendedName>
        <fullName evidence="4 17">Undecaprenyl-diphosphatase</fullName>
        <ecNumber evidence="3 17">3.6.1.27</ecNumber>
    </recommendedName>
    <alternativeName>
        <fullName evidence="15 17">Bacitracin resistance protein</fullName>
    </alternativeName>
    <alternativeName>
        <fullName evidence="14 17">Undecaprenyl pyrophosphate phosphatase</fullName>
    </alternativeName>
</protein>
<keyword evidence="9 17" id="KW-0573">Peptidoglycan synthesis</keyword>
<dbReference type="EC" id="3.6.1.27" evidence="3 17"/>
<keyword evidence="19" id="KW-1185">Reference proteome</keyword>
<proteinExistence type="inferred from homology"/>
<feature type="transmembrane region" description="Helical" evidence="17">
    <location>
        <begin position="53"/>
        <end position="72"/>
    </location>
</feature>
<evidence type="ECO:0000256" key="8">
    <source>
        <dbReference type="ARBA" id="ARBA00022960"/>
    </source>
</evidence>
<evidence type="ECO:0000256" key="4">
    <source>
        <dbReference type="ARBA" id="ARBA00021581"/>
    </source>
</evidence>
<evidence type="ECO:0000313" key="19">
    <source>
        <dbReference type="Proteomes" id="UP001500037"/>
    </source>
</evidence>
<feature type="transmembrane region" description="Helical" evidence="17">
    <location>
        <begin position="221"/>
        <end position="239"/>
    </location>
</feature>
<dbReference type="HAMAP" id="MF_01006">
    <property type="entry name" value="Undec_diphosphatase"/>
    <property type="match status" value="1"/>
</dbReference>
<keyword evidence="12 17" id="KW-0046">Antibiotic resistance</keyword>
<reference evidence="18 19" key="1">
    <citation type="journal article" date="2019" name="Int. J. Syst. Evol. Microbiol.">
        <title>The Global Catalogue of Microorganisms (GCM) 10K type strain sequencing project: providing services to taxonomists for standard genome sequencing and annotation.</title>
        <authorList>
            <consortium name="The Broad Institute Genomics Platform"/>
            <consortium name="The Broad Institute Genome Sequencing Center for Infectious Disease"/>
            <person name="Wu L."/>
            <person name="Ma J."/>
        </authorList>
    </citation>
    <scope>NUCLEOTIDE SEQUENCE [LARGE SCALE GENOMIC DNA]</scope>
    <source>
        <strain evidence="18 19">JCM 13004</strain>
    </source>
</reference>
<name>A0ABN1W8V0_9ACTN</name>
<evidence type="ECO:0000256" key="7">
    <source>
        <dbReference type="ARBA" id="ARBA00022801"/>
    </source>
</evidence>
<comment type="function">
    <text evidence="17">Catalyzes the dephosphorylation of undecaprenyl diphosphate (UPP). Confers resistance to bacitracin.</text>
</comment>
<evidence type="ECO:0000256" key="13">
    <source>
        <dbReference type="ARBA" id="ARBA00023316"/>
    </source>
</evidence>
<keyword evidence="8 17" id="KW-0133">Cell shape</keyword>
<comment type="catalytic activity">
    <reaction evidence="16 17">
        <text>di-trans,octa-cis-undecaprenyl diphosphate + H2O = di-trans,octa-cis-undecaprenyl phosphate + phosphate + H(+)</text>
        <dbReference type="Rhea" id="RHEA:28094"/>
        <dbReference type="ChEBI" id="CHEBI:15377"/>
        <dbReference type="ChEBI" id="CHEBI:15378"/>
        <dbReference type="ChEBI" id="CHEBI:43474"/>
        <dbReference type="ChEBI" id="CHEBI:58405"/>
        <dbReference type="ChEBI" id="CHEBI:60392"/>
        <dbReference type="EC" id="3.6.1.27"/>
    </reaction>
</comment>
<feature type="transmembrane region" description="Helical" evidence="17">
    <location>
        <begin position="251"/>
        <end position="271"/>
    </location>
</feature>
<evidence type="ECO:0000256" key="15">
    <source>
        <dbReference type="ARBA" id="ARBA00032932"/>
    </source>
</evidence>
<evidence type="ECO:0000256" key="14">
    <source>
        <dbReference type="ARBA" id="ARBA00032707"/>
    </source>
</evidence>
<evidence type="ECO:0000256" key="9">
    <source>
        <dbReference type="ARBA" id="ARBA00022984"/>
    </source>
</evidence>
<evidence type="ECO:0000256" key="11">
    <source>
        <dbReference type="ARBA" id="ARBA00023136"/>
    </source>
</evidence>
<evidence type="ECO:0000256" key="17">
    <source>
        <dbReference type="HAMAP-Rule" id="MF_01006"/>
    </source>
</evidence>
<evidence type="ECO:0000256" key="5">
    <source>
        <dbReference type="ARBA" id="ARBA00022475"/>
    </source>
</evidence>